<dbReference type="OrthoDB" id="463714at2"/>
<evidence type="ECO:0008006" key="3">
    <source>
        <dbReference type="Google" id="ProtNLM"/>
    </source>
</evidence>
<organism evidence="1 2">
    <name type="scientific">Anaerovirgula multivorans</name>
    <dbReference type="NCBI Taxonomy" id="312168"/>
    <lineage>
        <taxon>Bacteria</taxon>
        <taxon>Bacillati</taxon>
        <taxon>Bacillota</taxon>
        <taxon>Clostridia</taxon>
        <taxon>Peptostreptococcales</taxon>
        <taxon>Natronincolaceae</taxon>
        <taxon>Anaerovirgula</taxon>
    </lineage>
</organism>
<sequence>MSENNIGAVVNNGSYNTGVTIPESFITDSLAGKTEMTIQAACIVSAGGVHDGNHFYIFQSRIGGSNTKFNFYVDVSTKLLAFGGRLMTTDSLVIATALIPNFQLGQVYIFTAAVNTETNKVRLFSNDEFLGEGSPFVRSGVISSASGTYPPRFLSNTVSTTHYASKGLINDVRFWDRALTDEEVAHYHNRYLKGNEEGLVGLYRFDEESGTTVINSANVNYNGTLQNIAMRTDAIYSLNMFKYLVKSTSNIYTYPANEWINTELQEPLTQANFEEYGMDSLASIVTPTTKAVKTMEYDRDEGEGKVYTRKIAPDKWQNEIQSMTVK</sequence>
<proteinExistence type="predicted"/>
<evidence type="ECO:0000313" key="2">
    <source>
        <dbReference type="Proteomes" id="UP000198304"/>
    </source>
</evidence>
<dbReference type="SUPFAM" id="SSF49899">
    <property type="entry name" value="Concanavalin A-like lectins/glucanases"/>
    <property type="match status" value="1"/>
</dbReference>
<dbReference type="InterPro" id="IPR013320">
    <property type="entry name" value="ConA-like_dom_sf"/>
</dbReference>
<protein>
    <recommendedName>
        <fullName evidence="3">Concanavalin A-like lectin/glucanases superfamily protein</fullName>
    </recommendedName>
</protein>
<gene>
    <name evidence="1" type="ORF">SAMN05446037_100660</name>
</gene>
<dbReference type="Proteomes" id="UP000198304">
    <property type="component" value="Unassembled WGS sequence"/>
</dbReference>
<dbReference type="EMBL" id="FZOJ01000006">
    <property type="protein sequence ID" value="SNS21523.1"/>
    <property type="molecule type" value="Genomic_DNA"/>
</dbReference>
<dbReference type="RefSeq" id="WP_089282314.1">
    <property type="nucleotide sequence ID" value="NZ_FZOJ01000006.1"/>
</dbReference>
<accession>A0A239CQ51</accession>
<dbReference type="AlphaFoldDB" id="A0A239CQ51"/>
<name>A0A239CQ51_9FIRM</name>
<keyword evidence="2" id="KW-1185">Reference proteome</keyword>
<dbReference type="Gene3D" id="2.60.120.200">
    <property type="match status" value="1"/>
</dbReference>
<reference evidence="1 2" key="1">
    <citation type="submission" date="2017-06" db="EMBL/GenBank/DDBJ databases">
        <authorList>
            <person name="Kim H.J."/>
            <person name="Triplett B.A."/>
        </authorList>
    </citation>
    <scope>NUCLEOTIDE SEQUENCE [LARGE SCALE GENOMIC DNA]</scope>
    <source>
        <strain evidence="1 2">SCA</strain>
    </source>
</reference>
<evidence type="ECO:0000313" key="1">
    <source>
        <dbReference type="EMBL" id="SNS21523.1"/>
    </source>
</evidence>